<dbReference type="PANTHER" id="PTHR43177:SF5">
    <property type="entry name" value="ANAEROBIC DIMETHYL SULFOXIDE REDUCTASE CHAIN B-RELATED"/>
    <property type="match status" value="1"/>
</dbReference>
<keyword evidence="2" id="KW-0004">4Fe-4S</keyword>
<reference evidence="9 10" key="1">
    <citation type="journal article" date="2016" name="Sci. Rep.">
        <title>Metabolic traits of an uncultured archaeal lineage -MSBL1- from brine pools of the Red Sea.</title>
        <authorList>
            <person name="Mwirichia R."/>
            <person name="Alam I."/>
            <person name="Rashid M."/>
            <person name="Vinu M."/>
            <person name="Ba-Alawi W."/>
            <person name="Anthony Kamau A."/>
            <person name="Kamanda Ngugi D."/>
            <person name="Goker M."/>
            <person name="Klenk H.P."/>
            <person name="Bajic V."/>
            <person name="Stingl U."/>
        </authorList>
    </citation>
    <scope>NUCLEOTIDE SEQUENCE [LARGE SCALE GENOMIC DNA]</scope>
    <source>
        <strain evidence="9">SCGC-AAA259I09</strain>
    </source>
</reference>
<dbReference type="SUPFAM" id="SSF54862">
    <property type="entry name" value="4Fe-4S ferredoxins"/>
    <property type="match status" value="1"/>
</dbReference>
<accession>A0A133UKQ9</accession>
<keyword evidence="3" id="KW-0479">Metal-binding</keyword>
<dbReference type="PROSITE" id="PS00198">
    <property type="entry name" value="4FE4S_FER_1"/>
    <property type="match status" value="1"/>
</dbReference>
<dbReference type="PANTHER" id="PTHR43177">
    <property type="entry name" value="PROTEIN NRFC"/>
    <property type="match status" value="1"/>
</dbReference>
<dbReference type="InterPro" id="IPR017900">
    <property type="entry name" value="4Fe4S_Fe_S_CS"/>
</dbReference>
<dbReference type="InterPro" id="IPR050954">
    <property type="entry name" value="ET_IronSulfur_Cluster-Binding"/>
</dbReference>
<keyword evidence="1" id="KW-0813">Transport</keyword>
<sequence length="115" mass="12834">MEEKVIFVDPDKCTGCHSCEMACSIAHFGKNHPKYSRIRIREFRDVNTFIPVTCQQCEDAPCIDVCPRNARRREPSGAVVTDEDSCIGCLTCFQACPYGAPQINPENGKVMTCDL</sequence>
<dbReference type="GO" id="GO:0051539">
    <property type="term" value="F:4 iron, 4 sulfur cluster binding"/>
    <property type="evidence" value="ECO:0007669"/>
    <property type="project" value="UniProtKB-KW"/>
</dbReference>
<evidence type="ECO:0000256" key="1">
    <source>
        <dbReference type="ARBA" id="ARBA00022448"/>
    </source>
</evidence>
<dbReference type="PROSITE" id="PS51379">
    <property type="entry name" value="4FE4S_FER_2"/>
    <property type="match status" value="2"/>
</dbReference>
<name>A0A133UKQ9_9EURY</name>
<evidence type="ECO:0000256" key="4">
    <source>
        <dbReference type="ARBA" id="ARBA00022737"/>
    </source>
</evidence>
<keyword evidence="10" id="KW-1185">Reference proteome</keyword>
<evidence type="ECO:0000313" key="10">
    <source>
        <dbReference type="Proteomes" id="UP000070463"/>
    </source>
</evidence>
<evidence type="ECO:0000256" key="2">
    <source>
        <dbReference type="ARBA" id="ARBA00022485"/>
    </source>
</evidence>
<keyword evidence="5" id="KW-0249">Electron transport</keyword>
<dbReference type="Pfam" id="PF12797">
    <property type="entry name" value="Fer4_2"/>
    <property type="match status" value="1"/>
</dbReference>
<feature type="non-terminal residue" evidence="9">
    <location>
        <position position="115"/>
    </location>
</feature>
<organism evidence="9 10">
    <name type="scientific">candidate division MSBL1 archaeon SCGC-AAA259I09</name>
    <dbReference type="NCBI Taxonomy" id="1698267"/>
    <lineage>
        <taxon>Archaea</taxon>
        <taxon>Methanobacteriati</taxon>
        <taxon>Methanobacteriota</taxon>
        <taxon>candidate division MSBL1</taxon>
    </lineage>
</organism>
<dbReference type="GO" id="GO:0046872">
    <property type="term" value="F:metal ion binding"/>
    <property type="evidence" value="ECO:0007669"/>
    <property type="project" value="UniProtKB-KW"/>
</dbReference>
<evidence type="ECO:0000256" key="5">
    <source>
        <dbReference type="ARBA" id="ARBA00022982"/>
    </source>
</evidence>
<comment type="caution">
    <text evidence="9">The sequence shown here is derived from an EMBL/GenBank/DDBJ whole genome shotgun (WGS) entry which is preliminary data.</text>
</comment>
<dbReference type="EMBL" id="LHXR01000171">
    <property type="protein sequence ID" value="KXA94706.1"/>
    <property type="molecule type" value="Genomic_DNA"/>
</dbReference>
<dbReference type="InterPro" id="IPR017896">
    <property type="entry name" value="4Fe4S_Fe-S-bd"/>
</dbReference>
<dbReference type="CDD" id="cd10550">
    <property type="entry name" value="DMSOR_beta_like"/>
    <property type="match status" value="1"/>
</dbReference>
<evidence type="ECO:0000256" key="6">
    <source>
        <dbReference type="ARBA" id="ARBA00023004"/>
    </source>
</evidence>
<dbReference type="Proteomes" id="UP000070463">
    <property type="component" value="Unassembled WGS sequence"/>
</dbReference>
<keyword evidence="7" id="KW-0411">Iron-sulfur</keyword>
<proteinExistence type="predicted"/>
<feature type="domain" description="4Fe-4S ferredoxin-type" evidence="8">
    <location>
        <begin position="4"/>
        <end position="33"/>
    </location>
</feature>
<evidence type="ECO:0000313" key="9">
    <source>
        <dbReference type="EMBL" id="KXA94706.1"/>
    </source>
</evidence>
<keyword evidence="4" id="KW-0677">Repeat</keyword>
<feature type="domain" description="4Fe-4S ferredoxin-type" evidence="8">
    <location>
        <begin position="77"/>
        <end position="106"/>
    </location>
</feature>
<evidence type="ECO:0000259" key="8">
    <source>
        <dbReference type="PROSITE" id="PS51379"/>
    </source>
</evidence>
<dbReference type="GO" id="GO:0016491">
    <property type="term" value="F:oxidoreductase activity"/>
    <property type="evidence" value="ECO:0007669"/>
    <property type="project" value="UniProtKB-ARBA"/>
</dbReference>
<dbReference type="Pfam" id="PF13247">
    <property type="entry name" value="Fer4_11"/>
    <property type="match status" value="1"/>
</dbReference>
<keyword evidence="6" id="KW-0408">Iron</keyword>
<protein>
    <recommendedName>
        <fullName evidence="8">4Fe-4S ferredoxin-type domain-containing protein</fullName>
    </recommendedName>
</protein>
<dbReference type="Gene3D" id="3.30.70.20">
    <property type="match status" value="2"/>
</dbReference>
<dbReference type="AlphaFoldDB" id="A0A133UKQ9"/>
<gene>
    <name evidence="9" type="ORF">AKJ37_07370</name>
</gene>
<evidence type="ECO:0000256" key="3">
    <source>
        <dbReference type="ARBA" id="ARBA00022723"/>
    </source>
</evidence>
<evidence type="ECO:0000256" key="7">
    <source>
        <dbReference type="ARBA" id="ARBA00023014"/>
    </source>
</evidence>